<feature type="transmembrane region" description="Helical" evidence="1">
    <location>
        <begin position="46"/>
        <end position="68"/>
    </location>
</feature>
<keyword evidence="1" id="KW-0812">Transmembrane</keyword>
<dbReference type="AlphaFoldDB" id="A0A2D4LTR5"/>
<accession>A0A2D4LTR5</accession>
<name>A0A2D4LTR5_9SAUR</name>
<organism evidence="2">
    <name type="scientific">Micrurus spixii</name>
    <name type="common">Amazon coral snake</name>
    <dbReference type="NCBI Taxonomy" id="129469"/>
    <lineage>
        <taxon>Eukaryota</taxon>
        <taxon>Metazoa</taxon>
        <taxon>Chordata</taxon>
        <taxon>Craniata</taxon>
        <taxon>Vertebrata</taxon>
        <taxon>Euteleostomi</taxon>
        <taxon>Lepidosauria</taxon>
        <taxon>Squamata</taxon>
        <taxon>Bifurcata</taxon>
        <taxon>Unidentata</taxon>
        <taxon>Episquamata</taxon>
        <taxon>Toxicofera</taxon>
        <taxon>Serpentes</taxon>
        <taxon>Colubroidea</taxon>
        <taxon>Elapidae</taxon>
        <taxon>Elapinae</taxon>
        <taxon>Micrurus</taxon>
    </lineage>
</organism>
<evidence type="ECO:0000313" key="2">
    <source>
        <dbReference type="EMBL" id="LAB24370.1"/>
    </source>
</evidence>
<keyword evidence="1" id="KW-0472">Membrane</keyword>
<protein>
    <submittedName>
        <fullName evidence="2">Uncharacterized protein</fullName>
    </submittedName>
</protein>
<keyword evidence="1" id="KW-1133">Transmembrane helix</keyword>
<dbReference type="EMBL" id="IACM01047267">
    <property type="protein sequence ID" value="LAB24370.1"/>
    <property type="molecule type" value="Transcribed_RNA"/>
</dbReference>
<sequence length="112" mass="13315">MKKKRCLAWLQVCFFSLFQALFQMIPIIAILHQIGFKNWLSTMSIFIFSAISVYSNIPPSPTFFFLFLESFKDAQQMKQAYQRQICWGWEWDSISLVLFVCHAEYYARCHPP</sequence>
<proteinExistence type="predicted"/>
<reference evidence="2" key="1">
    <citation type="submission" date="2017-07" db="EMBL/GenBank/DDBJ databases">
        <authorList>
            <person name="Mikheyev A."/>
            <person name="Grau M."/>
        </authorList>
    </citation>
    <scope>NUCLEOTIDE SEQUENCE</scope>
    <source>
        <tissue evidence="2">Venom_gland</tissue>
    </source>
</reference>
<evidence type="ECO:0000256" key="1">
    <source>
        <dbReference type="SAM" id="Phobius"/>
    </source>
</evidence>
<reference evidence="2" key="2">
    <citation type="submission" date="2017-11" db="EMBL/GenBank/DDBJ databases">
        <title>Coralsnake Venomics: Analyses of Venom Gland Transcriptomes and Proteomes of Six Brazilian Taxa.</title>
        <authorList>
            <person name="Aird S.D."/>
            <person name="Jorge da Silva N."/>
            <person name="Qiu L."/>
            <person name="Villar-Briones A."/>
            <person name="Aparecida-Saddi V."/>
            <person name="Campos-Telles M.P."/>
            <person name="Grau M."/>
            <person name="Mikheyev A.S."/>
        </authorList>
    </citation>
    <scope>NUCLEOTIDE SEQUENCE</scope>
    <source>
        <tissue evidence="2">Venom_gland</tissue>
    </source>
</reference>